<comment type="cofactor">
    <cofactor evidence="1">
        <name>Zn(2+)</name>
        <dbReference type="ChEBI" id="CHEBI:29105"/>
    </cofactor>
    <text evidence="1">Binds 1 zinc ion per subunit.</text>
</comment>
<evidence type="ECO:0000313" key="6">
    <source>
        <dbReference type="EMBL" id="STX40034.1"/>
    </source>
</evidence>
<dbReference type="EC" id="3.4.24.76" evidence="5"/>
<feature type="binding site" evidence="1">
    <location>
        <position position="175"/>
    </location>
    <ligand>
        <name>Zn(2+)</name>
        <dbReference type="ChEBI" id="CHEBI:29105"/>
        <note>catalytic</note>
    </ligand>
</feature>
<dbReference type="InterPro" id="IPR006026">
    <property type="entry name" value="Peptidase_Metallo"/>
</dbReference>
<dbReference type="PANTHER" id="PTHR10127:SF850">
    <property type="entry name" value="METALLOENDOPEPTIDASE"/>
    <property type="match status" value="1"/>
</dbReference>
<dbReference type="EMBL" id="LNYB01000080">
    <property type="protein sequence ID" value="KTC96900.1"/>
    <property type="molecule type" value="Genomic_DNA"/>
</dbReference>
<evidence type="ECO:0000256" key="2">
    <source>
        <dbReference type="SAM" id="SignalP"/>
    </source>
</evidence>
<dbReference type="RefSeq" id="WP_058445987.1">
    <property type="nucleotide sequence ID" value="NZ_CAAAHT010000002.1"/>
</dbReference>
<dbReference type="SUPFAM" id="SSF55486">
    <property type="entry name" value="Metalloproteases ('zincins'), catalytic domain"/>
    <property type="match status" value="1"/>
</dbReference>
<keyword evidence="7" id="KW-1185">Reference proteome</keyword>
<dbReference type="PRINTS" id="PR00480">
    <property type="entry name" value="ASTACIN"/>
</dbReference>
<keyword evidence="1 5" id="KW-0645">Protease</keyword>
<dbReference type="InterPro" id="IPR024079">
    <property type="entry name" value="MetalloPept_cat_dom_sf"/>
</dbReference>
<reference evidence="8 9" key="2">
    <citation type="submission" date="2018-06" db="EMBL/GenBank/DDBJ databases">
        <authorList>
            <consortium name="Pathogen Informatics"/>
            <person name="Doyle S."/>
        </authorList>
    </citation>
    <scope>NUCLEOTIDE SEQUENCE [LARGE SCALE GENOMIC DNA]</scope>
    <source>
        <strain evidence="6 9">NCTC11978</strain>
        <strain evidence="5 8">NCTC12022</strain>
    </source>
</reference>
<evidence type="ECO:0000256" key="1">
    <source>
        <dbReference type="PROSITE-ProRule" id="PRU01211"/>
    </source>
</evidence>
<dbReference type="CDD" id="cd04280">
    <property type="entry name" value="ZnMc_astacin_like"/>
    <property type="match status" value="1"/>
</dbReference>
<dbReference type="EMBL" id="UASS01000013">
    <property type="protein sequence ID" value="SPX60865.1"/>
    <property type="molecule type" value="Genomic_DNA"/>
</dbReference>
<sequence>MPKLPKICFLPLLLSCSLSSAITLGRVVVADPLVGSRSIIYEQINGFAVVEGDILVAKITDLRRFRAVIRHKIGGSRWPDGIIPYEIAEDLPFKNKLAVLQAIAHWQEKTNIKLVELTSKNRHIYRDYVVFVPAEGTTCSSYVGKQGGRQEINLSPRCTAMNTVHEIGHALGLWHEQSRADRAEFIRILWENIEEDHKFNFDQHLTDGEDFGSYDYQSIMHYGAYAFSKNGKRTIEPLMDGIEIGQRNYLSDKDIAAINAMYPNDY</sequence>
<dbReference type="GO" id="GO:0004222">
    <property type="term" value="F:metalloendopeptidase activity"/>
    <property type="evidence" value="ECO:0007669"/>
    <property type="project" value="UniProtKB-UniRule"/>
</dbReference>
<dbReference type="Proteomes" id="UP000251942">
    <property type="component" value="Unassembled WGS sequence"/>
</dbReference>
<feature type="chain" id="PRO_5033728136" evidence="2">
    <location>
        <begin position="22"/>
        <end position="266"/>
    </location>
</feature>
<dbReference type="Gene3D" id="3.40.390.10">
    <property type="entry name" value="Collagenase (Catalytic Domain)"/>
    <property type="match status" value="1"/>
</dbReference>
<dbReference type="Proteomes" id="UP000054698">
    <property type="component" value="Unassembled WGS sequence"/>
</dbReference>
<evidence type="ECO:0000313" key="8">
    <source>
        <dbReference type="Proteomes" id="UP000251942"/>
    </source>
</evidence>
<dbReference type="PANTHER" id="PTHR10127">
    <property type="entry name" value="DISCOIDIN, CUB, EGF, LAMININ , AND ZINC METALLOPROTEASE DOMAIN CONTAINING"/>
    <property type="match status" value="1"/>
</dbReference>
<keyword evidence="1 5" id="KW-0378">Hydrolase</keyword>
<evidence type="ECO:0000313" key="5">
    <source>
        <dbReference type="EMBL" id="SPX60865.1"/>
    </source>
</evidence>
<proteinExistence type="predicted"/>
<evidence type="ECO:0000313" key="4">
    <source>
        <dbReference type="EMBL" id="KTC96900.1"/>
    </source>
</evidence>
<dbReference type="Pfam" id="PF01400">
    <property type="entry name" value="Astacin"/>
    <property type="match status" value="1"/>
</dbReference>
<accession>A0A0W0TMS6</accession>
<feature type="domain" description="Peptidase M12A" evidence="3">
    <location>
        <begin position="66"/>
        <end position="264"/>
    </location>
</feature>
<dbReference type="InterPro" id="IPR001506">
    <property type="entry name" value="Peptidase_M12A"/>
</dbReference>
<comment type="caution">
    <text evidence="1">Lacks conserved residue(s) required for the propagation of feature annotation.</text>
</comment>
<reference evidence="4 7" key="1">
    <citation type="submission" date="2015-11" db="EMBL/GenBank/DDBJ databases">
        <title>Genomic analysis of 38 Legionella species identifies large and diverse effector repertoires.</title>
        <authorList>
            <person name="Burstein D."/>
            <person name="Amaro F."/>
            <person name="Zusman T."/>
            <person name="Lifshitz Z."/>
            <person name="Cohen O."/>
            <person name="Gilbert J.A."/>
            <person name="Pupko T."/>
            <person name="Shuman H.A."/>
            <person name="Segal G."/>
        </authorList>
    </citation>
    <scope>NUCLEOTIDE SEQUENCE [LARGE SCALE GENOMIC DNA]</scope>
    <source>
        <strain evidence="4 7">WO-44C</strain>
    </source>
</reference>
<dbReference type="GO" id="GO:0006508">
    <property type="term" value="P:proteolysis"/>
    <property type="evidence" value="ECO:0007669"/>
    <property type="project" value="UniProtKB-KW"/>
</dbReference>
<feature type="signal peptide" evidence="2">
    <location>
        <begin position="1"/>
        <end position="21"/>
    </location>
</feature>
<organism evidence="4 7">
    <name type="scientific">Legionella feeleii</name>
    <dbReference type="NCBI Taxonomy" id="453"/>
    <lineage>
        <taxon>Bacteria</taxon>
        <taxon>Pseudomonadati</taxon>
        <taxon>Pseudomonadota</taxon>
        <taxon>Gammaproteobacteria</taxon>
        <taxon>Legionellales</taxon>
        <taxon>Legionellaceae</taxon>
        <taxon>Legionella</taxon>
    </lineage>
</organism>
<keyword evidence="1" id="KW-0862">Zinc</keyword>
<dbReference type="PATRIC" id="fig|453.4.peg.1987"/>
<dbReference type="AlphaFoldDB" id="A0A0W0TMS6"/>
<dbReference type="PROSITE" id="PS51864">
    <property type="entry name" value="ASTACIN"/>
    <property type="match status" value="1"/>
</dbReference>
<keyword evidence="2" id="KW-0732">Signal</keyword>
<keyword evidence="1" id="KW-0482">Metalloprotease</keyword>
<keyword evidence="1" id="KW-0479">Metal-binding</keyword>
<feature type="binding site" evidence="1">
    <location>
        <position position="165"/>
    </location>
    <ligand>
        <name>Zn(2+)</name>
        <dbReference type="ChEBI" id="CHEBI:29105"/>
        <note>catalytic</note>
    </ligand>
</feature>
<feature type="binding site" evidence="1">
    <location>
        <position position="169"/>
    </location>
    <ligand>
        <name>Zn(2+)</name>
        <dbReference type="ChEBI" id="CHEBI:29105"/>
        <note>catalytic</note>
    </ligand>
</feature>
<evidence type="ECO:0000259" key="3">
    <source>
        <dbReference type="PROSITE" id="PS51864"/>
    </source>
</evidence>
<evidence type="ECO:0000313" key="9">
    <source>
        <dbReference type="Proteomes" id="UP000254033"/>
    </source>
</evidence>
<dbReference type="NCBIfam" id="NF045530">
    <property type="entry name" value="LegP"/>
    <property type="match status" value="1"/>
</dbReference>
<gene>
    <name evidence="4" type="ORF">Lfee_1812</name>
    <name evidence="6" type="ORF">NCTC11978_03241</name>
    <name evidence="5" type="ORF">NCTC12022_01601</name>
</gene>
<protein>
    <submittedName>
        <fullName evidence="5">Astacin protease</fullName>
        <ecNumber evidence="5">3.4.24.76</ecNumber>
    </submittedName>
    <submittedName>
        <fullName evidence="4">Metalloproteinase-like protein</fullName>
    </submittedName>
</protein>
<name>A0A0W0TMS6_9GAMM</name>
<dbReference type="InterPro" id="IPR034035">
    <property type="entry name" value="Astacin-like_dom"/>
</dbReference>
<evidence type="ECO:0000313" key="7">
    <source>
        <dbReference type="Proteomes" id="UP000054698"/>
    </source>
</evidence>
<dbReference type="GO" id="GO:0008270">
    <property type="term" value="F:zinc ion binding"/>
    <property type="evidence" value="ECO:0007669"/>
    <property type="project" value="UniProtKB-UniRule"/>
</dbReference>
<dbReference type="Proteomes" id="UP000254033">
    <property type="component" value="Unassembled WGS sequence"/>
</dbReference>
<dbReference type="STRING" id="453.Lfee_1812"/>
<dbReference type="EMBL" id="UGNY01000001">
    <property type="protein sequence ID" value="STX40034.1"/>
    <property type="molecule type" value="Genomic_DNA"/>
</dbReference>
<dbReference type="OrthoDB" id="8455098at2"/>
<feature type="active site" evidence="1">
    <location>
        <position position="166"/>
    </location>
</feature>
<dbReference type="SMART" id="SM00235">
    <property type="entry name" value="ZnMc"/>
    <property type="match status" value="1"/>
</dbReference>